<proteinExistence type="predicted"/>
<dbReference type="EMBL" id="GEGO01005665">
    <property type="protein sequence ID" value="JAR89739.1"/>
    <property type="molecule type" value="Transcribed_RNA"/>
</dbReference>
<name>A0A147BG22_IXORI</name>
<evidence type="ECO:0000256" key="1">
    <source>
        <dbReference type="SAM" id="MobiDB-lite"/>
    </source>
</evidence>
<sequence>VTNFTGLMNAHAAVSWSPHNRISVITNEAVRILSSPCSPSESGYPLHLEKMCIDNPVEPLDLTTIKHASMISYLDTDRLHCLMLDTTMCPGTSNSDLHRTYHRALWSPLHLEGRNRCLLATLTLDHRLQLWRENAFGQWLCVAEPSATYFAMAKARWKSQDWASVRGTTRAGTTMALEQFELLRERSHAVAALEMSWSHLFEPPHERPFALLVEATRSGLLLFWKVQRVDRSRSFDVKLLREEQTSLKRAARLCWQKTSADSGFLVLGSNDGTINLLPLKLGGSDELVVGAWLSLWEDDLIPAQHALCKACSDNTYLVCVAKGRFLLCFRVAQDDQAEPSFSLKGSNFTKEACETHITAFDQCPSTEWELHLLACTMSGHIVEVKVNKELEFINEKLSIELPWMLQPVGLNISPNGIFMAIFYHIATPYNYNVIREPLQLTIYNLVPVELACEQLLSRAAEQGSEWGLCSLVDCLDRVHSFASSTSALPQPLEDFVRESREHLSKLSSFGLKLFSFLTRINVSLSKGEESDVSRTNEEVLWRHVLAVVENCNAESLDARQVRSLRHFANWMALTNRTPNKRLGILLEAAGHPQAETTTATPPPLSSSETKAEDERSESGVESCPICDCGVLVENLDSWECLNHHKWGRCMHSLLVCDESPNRRCVPCGLLSHRTPVWTDDDPLCLFCDTMLV</sequence>
<dbReference type="PANTHER" id="PTHR15496:SF2">
    <property type="entry name" value="GENERAL TRANSCRIPTION FACTOR 3C POLYPEPTIDE 4"/>
    <property type="match status" value="1"/>
</dbReference>
<dbReference type="InterPro" id="IPR044230">
    <property type="entry name" value="GTF3C4"/>
</dbReference>
<organism evidence="4">
    <name type="scientific">Ixodes ricinus</name>
    <name type="common">Common tick</name>
    <name type="synonym">Acarus ricinus</name>
    <dbReference type="NCBI Taxonomy" id="34613"/>
    <lineage>
        <taxon>Eukaryota</taxon>
        <taxon>Metazoa</taxon>
        <taxon>Ecdysozoa</taxon>
        <taxon>Arthropoda</taxon>
        <taxon>Chelicerata</taxon>
        <taxon>Arachnida</taxon>
        <taxon>Acari</taxon>
        <taxon>Parasitiformes</taxon>
        <taxon>Ixodida</taxon>
        <taxon>Ixodoidea</taxon>
        <taxon>Ixodidae</taxon>
        <taxon>Ixodinae</taxon>
        <taxon>Ixodes</taxon>
    </lineage>
</organism>
<evidence type="ECO:0000259" key="3">
    <source>
        <dbReference type="Pfam" id="PF12660"/>
    </source>
</evidence>
<protein>
    <submittedName>
        <fullName evidence="4">Proteinral transcription factor 3c polypeptide 4</fullName>
    </submittedName>
</protein>
<dbReference type="GO" id="GO:0004402">
    <property type="term" value="F:histone acetyltransferase activity"/>
    <property type="evidence" value="ECO:0007669"/>
    <property type="project" value="InterPro"/>
</dbReference>
<accession>A0A147BG22</accession>
<dbReference type="Pfam" id="PF12660">
    <property type="entry name" value="zf-TFIIIC"/>
    <property type="match status" value="1"/>
</dbReference>
<reference evidence="4" key="1">
    <citation type="journal article" date="2018" name="PLoS Negl. Trop. Dis.">
        <title>Sialome diversity of ticks revealed by RNAseq of single tick salivary glands.</title>
        <authorList>
            <person name="Perner J."/>
            <person name="Kropackova S."/>
            <person name="Kopacek P."/>
            <person name="Ribeiro J.M."/>
        </authorList>
    </citation>
    <scope>NUCLEOTIDE SEQUENCE</scope>
    <source>
        <strain evidence="4">Siblings of single egg batch collected in Ceske Budejovice</strain>
        <tissue evidence="4">Salivary glands</tissue>
    </source>
</reference>
<dbReference type="PANTHER" id="PTHR15496">
    <property type="entry name" value="GENERAL TRANSCRIPTION FACTOR 3C POLYPEPTIDE 4 FAMILY"/>
    <property type="match status" value="1"/>
</dbReference>
<feature type="non-terminal residue" evidence="4">
    <location>
        <position position="1"/>
    </location>
</feature>
<dbReference type="Pfam" id="PF12657">
    <property type="entry name" value="TFIIIC_delta"/>
    <property type="match status" value="1"/>
</dbReference>
<dbReference type="InterPro" id="IPR024761">
    <property type="entry name" value="TFIIIC_delta_N"/>
</dbReference>
<evidence type="ECO:0000313" key="4">
    <source>
        <dbReference type="EMBL" id="JAR89739.1"/>
    </source>
</evidence>
<feature type="region of interest" description="Disordered" evidence="1">
    <location>
        <begin position="593"/>
        <end position="616"/>
    </location>
</feature>
<evidence type="ECO:0000259" key="2">
    <source>
        <dbReference type="Pfam" id="PF12657"/>
    </source>
</evidence>
<feature type="domain" description="Transcription factor IIIC 90kDa subunit N-terminal" evidence="2">
    <location>
        <begin position="16"/>
        <end position="368"/>
    </location>
</feature>
<feature type="domain" description="Transcription factor IIIC putative zinc-finger" evidence="3">
    <location>
        <begin position="618"/>
        <end position="671"/>
    </location>
</feature>
<dbReference type="AlphaFoldDB" id="A0A147BG22"/>
<dbReference type="GO" id="GO:0000127">
    <property type="term" value="C:transcription factor TFIIIC complex"/>
    <property type="evidence" value="ECO:0007669"/>
    <property type="project" value="InterPro"/>
</dbReference>
<dbReference type="GO" id="GO:0006384">
    <property type="term" value="P:transcription initiation at RNA polymerase III promoter"/>
    <property type="evidence" value="ECO:0007669"/>
    <property type="project" value="InterPro"/>
</dbReference>
<dbReference type="InterPro" id="IPR024764">
    <property type="entry name" value="TFIIIC_Znf"/>
</dbReference>